<dbReference type="EMBL" id="LR797402">
    <property type="protein sequence ID" value="CAB4214435.1"/>
    <property type="molecule type" value="Genomic_DNA"/>
</dbReference>
<reference evidence="3" key="1">
    <citation type="submission" date="2020-05" db="EMBL/GenBank/DDBJ databases">
        <authorList>
            <person name="Chiriac C."/>
            <person name="Salcher M."/>
            <person name="Ghai R."/>
            <person name="Kavagutti S V."/>
        </authorList>
    </citation>
    <scope>NUCLEOTIDE SEQUENCE</scope>
</reference>
<name>A0A6J5SK05_9CAUD</name>
<organism evidence="3">
    <name type="scientific">uncultured Caudovirales phage</name>
    <dbReference type="NCBI Taxonomy" id="2100421"/>
    <lineage>
        <taxon>Viruses</taxon>
        <taxon>Duplodnaviria</taxon>
        <taxon>Heunggongvirae</taxon>
        <taxon>Uroviricota</taxon>
        <taxon>Caudoviricetes</taxon>
        <taxon>Peduoviridae</taxon>
        <taxon>Maltschvirus</taxon>
        <taxon>Maltschvirus maltsch</taxon>
    </lineage>
</organism>
<accession>A0A6J5SK05</accession>
<evidence type="ECO:0000313" key="4">
    <source>
        <dbReference type="EMBL" id="CAB5229319.1"/>
    </source>
</evidence>
<gene>
    <name evidence="2" type="ORF">UFOVP1103_15</name>
    <name evidence="3" type="ORF">UFOVP1464_41</name>
    <name evidence="4" type="ORF">UFOVP1553_21</name>
</gene>
<proteinExistence type="predicted"/>
<evidence type="ECO:0000256" key="1">
    <source>
        <dbReference type="SAM" id="Phobius"/>
    </source>
</evidence>
<dbReference type="EMBL" id="LR797046">
    <property type="protein sequence ID" value="CAB4183478.1"/>
    <property type="molecule type" value="Genomic_DNA"/>
</dbReference>
<keyword evidence="1" id="KW-0472">Membrane</keyword>
<keyword evidence="1" id="KW-1133">Transmembrane helix</keyword>
<evidence type="ECO:0000313" key="3">
    <source>
        <dbReference type="EMBL" id="CAB4214435.1"/>
    </source>
</evidence>
<sequence length="81" mass="8510">MDDKVNEMQIAQAVTAEKISRIESDLEALATSIRQLNATLSEISITLSEAKGGWKMLMVVGGAGCALGSGIGYLIHLFGGK</sequence>
<keyword evidence="1" id="KW-0812">Transmembrane</keyword>
<feature type="transmembrane region" description="Helical" evidence="1">
    <location>
        <begin position="56"/>
        <end position="78"/>
    </location>
</feature>
<protein>
    <submittedName>
        <fullName evidence="3">Uncharacterized protein</fullName>
    </submittedName>
</protein>
<evidence type="ECO:0000313" key="2">
    <source>
        <dbReference type="EMBL" id="CAB4183478.1"/>
    </source>
</evidence>
<dbReference type="EMBL" id="LR798402">
    <property type="protein sequence ID" value="CAB5229319.1"/>
    <property type="molecule type" value="Genomic_DNA"/>
</dbReference>